<accession>A0A0K2TKQ4</accession>
<dbReference type="OMA" id="ICLENHK"/>
<dbReference type="InterPro" id="IPR002698">
    <property type="entry name" value="FTHF_cligase"/>
</dbReference>
<dbReference type="AlphaFoldDB" id="A0A0K2TKQ4"/>
<reference evidence="1" key="1">
    <citation type="submission" date="2014-05" db="EMBL/GenBank/DDBJ databases">
        <authorList>
            <person name="Chronopoulou M."/>
        </authorList>
    </citation>
    <scope>NUCLEOTIDE SEQUENCE</scope>
    <source>
        <tissue evidence="1">Whole organism</tissue>
    </source>
</reference>
<protein>
    <submittedName>
        <fullName evidence="1">Uncharacterized protein</fullName>
    </submittedName>
</protein>
<dbReference type="Pfam" id="PF01812">
    <property type="entry name" value="5-FTHF_cyc-lig"/>
    <property type="match status" value="1"/>
</dbReference>
<name>A0A0K2TKQ4_LEPSM</name>
<organism evidence="1">
    <name type="scientific">Lepeophtheirus salmonis</name>
    <name type="common">Salmon louse</name>
    <name type="synonym">Caligus salmonis</name>
    <dbReference type="NCBI Taxonomy" id="72036"/>
    <lineage>
        <taxon>Eukaryota</taxon>
        <taxon>Metazoa</taxon>
        <taxon>Ecdysozoa</taxon>
        <taxon>Arthropoda</taxon>
        <taxon>Crustacea</taxon>
        <taxon>Multicrustacea</taxon>
        <taxon>Hexanauplia</taxon>
        <taxon>Copepoda</taxon>
        <taxon>Siphonostomatoida</taxon>
        <taxon>Caligidae</taxon>
        <taxon>Lepeophtheirus</taxon>
    </lineage>
</organism>
<dbReference type="InterPro" id="IPR024185">
    <property type="entry name" value="FTHF_cligase-like_sf"/>
</dbReference>
<evidence type="ECO:0000313" key="1">
    <source>
        <dbReference type="EMBL" id="CDW26242.1"/>
    </source>
</evidence>
<dbReference type="GO" id="GO:0005737">
    <property type="term" value="C:cytoplasm"/>
    <property type="evidence" value="ECO:0007669"/>
    <property type="project" value="TreeGrafter"/>
</dbReference>
<proteinExistence type="predicted"/>
<dbReference type="EMBL" id="HACA01008881">
    <property type="protein sequence ID" value="CDW26242.1"/>
    <property type="molecule type" value="Transcribed_RNA"/>
</dbReference>
<dbReference type="InterPro" id="IPR037171">
    <property type="entry name" value="NagB/RpiA_transferase-like"/>
</dbReference>
<dbReference type="Gene3D" id="3.40.50.10420">
    <property type="entry name" value="NagB/RpiA/CoA transferase-like"/>
    <property type="match status" value="1"/>
</dbReference>
<dbReference type="OrthoDB" id="433414at2759"/>
<dbReference type="PANTHER" id="PTHR13017:SF0">
    <property type="entry name" value="METHENYLTETRAHYDROFOLATE SYNTHASE DOMAIN-CONTAINING PROTEIN"/>
    <property type="match status" value="1"/>
</dbReference>
<sequence length="262" mass="29839">MKNWTREWIWNSLENDDSSLCLFPRPVFGKVPHFLNTLDAARLLTGLREFKNANVIRVGSSMCLMSLRELVLRKKKLLYSNVRDHLNRDYLYCIKSKDLKSNKDFEIAKTKRGLFIYGKPLKIGLKNSIEKINMFVVGSVAVCRNGVRLGDGKGLVDLDWGMLYDVGVVDNNTIVVTLVTDDQIVRDDLLPSWVRNERDLTVDIIVTPTKVLHVDQKLKKPCCGILPSLLTDEIKETFPSLRIYDSDFTTFIASRGSLKALT</sequence>
<dbReference type="SUPFAM" id="SSF100950">
    <property type="entry name" value="NagB/RpiA/CoA transferase-like"/>
    <property type="match status" value="1"/>
</dbReference>
<dbReference type="PANTHER" id="PTHR13017">
    <property type="entry name" value="5-FORMYLTETRAHYDROFOLATE CYCLO-LIGASE-RELATED"/>
    <property type="match status" value="1"/>
</dbReference>